<dbReference type="RefSeq" id="WP_125388255.1">
    <property type="nucleotide sequence ID" value="NZ_RJPU01000006.1"/>
</dbReference>
<dbReference type="EMBL" id="RJPU01000006">
    <property type="protein sequence ID" value="RSJ94574.1"/>
    <property type="molecule type" value="Genomic_DNA"/>
</dbReference>
<accession>A0A3R9N0X6</accession>
<comment type="caution">
    <text evidence="1">The sequence shown here is derived from an EMBL/GenBank/DDBJ whole genome shotgun (WGS) entry which is preliminary data.</text>
</comment>
<dbReference type="InterPro" id="IPR027417">
    <property type="entry name" value="P-loop_NTPase"/>
</dbReference>
<dbReference type="AlphaFoldDB" id="A0A3R9N0X6"/>
<evidence type="ECO:0000313" key="2">
    <source>
        <dbReference type="Proteomes" id="UP000278843"/>
    </source>
</evidence>
<organism evidence="1 2">
    <name type="scientific">Streptococcus cristatus</name>
    <dbReference type="NCBI Taxonomy" id="45634"/>
    <lineage>
        <taxon>Bacteria</taxon>
        <taxon>Bacillati</taxon>
        <taxon>Bacillota</taxon>
        <taxon>Bacilli</taxon>
        <taxon>Lactobacillales</taxon>
        <taxon>Streptococcaceae</taxon>
        <taxon>Streptococcus</taxon>
    </lineage>
</organism>
<gene>
    <name evidence="1" type="ORF">D8790_07870</name>
</gene>
<proteinExistence type="predicted"/>
<reference evidence="1 2" key="1">
    <citation type="submission" date="2018-11" db="EMBL/GenBank/DDBJ databases">
        <title>Species Designations Belie Phenotypic and Genotypic Heterogeneity in Oral Streptococci.</title>
        <authorList>
            <person name="Velsko I."/>
        </authorList>
    </citation>
    <scope>NUCLEOTIDE SEQUENCE [LARGE SCALE GENOMIC DNA]</scope>
    <source>
        <strain evidence="1 2">BCC13</strain>
    </source>
</reference>
<evidence type="ECO:0000313" key="1">
    <source>
        <dbReference type="EMBL" id="RSJ94574.1"/>
    </source>
</evidence>
<dbReference type="SUPFAM" id="SSF52540">
    <property type="entry name" value="P-loop containing nucleoside triphosphate hydrolases"/>
    <property type="match status" value="1"/>
</dbReference>
<protein>
    <submittedName>
        <fullName evidence="1">Uncharacterized protein</fullName>
    </submittedName>
</protein>
<name>A0A3R9N0X6_STRCR</name>
<dbReference type="Proteomes" id="UP000278843">
    <property type="component" value="Unassembled WGS sequence"/>
</dbReference>
<sequence length="423" mass="48704">MNKKIELKNIFTPGSQPDVTYNDRLGIGLEEQLEQLVYFDGQLGVVAGKSKLGKTVLVKRKFPSNEAIFIYELDLKDKSIEEVIYERLDIERPVKTRTSYTNSSFGSEVEVGTSLESIPFLKFLQAKGSLKGGVSKQNGTEVKYTASSDLFQLAIEYLITNKIKLIFDDFHYINPQQQKDIIHRLKEPISRGLHVILILIPMRQNQPIEVETDMKGRVQYVEVPAWSNEELGYIASKGFKELNAEISEKLLTSFVENSFKNPYLMQKICAQYCLTKGIKERSKEKISFEYDKNEVEKIYKLINTGENETVRKLREGKPTKGKRRNLYSLKDGTDADIYTILIKVLSKLCHHDKIAYTDFVEEIRKSLAEDKTIQNNQITNTLKSISEIAENINPKEPVVIFKDNQIMIDNDMFRFSLRWGQIK</sequence>